<sequence>MNTGTATGSNEVRVNIKAPPLADPPDNVSTVYDASRFTVTLRRQGGTLAVSIISNSNEWDGNTTYVHKYMHLVPFANPCGYTTIASKTELINSAESATGTIDITKVLHDGMYRFDIVFSTDPKPLMPLKIRCKAHDMMLTFMKDNESANVCFVFETDKNFTKVGLMAHRAVLIKYSKFAELLQSVAAKDTAPPNVVPPASAPSAPGAAISVIREDGGYRALMTISMTECSLAAFSAIVRYIYTGDVQLSVDLSSHAMCISKVVEGQHGLKSLPPGSLCWSPLDTGSPWKLKDVTWEELMLAANLYGITDLQAQCEQAVIKRTKASDAVKTLFEFGSSSDGVREAMLTMIADNMDTLIKDKKDPFELFKTHPSCHDFIMEVMRRRVARA</sequence>
<proteinExistence type="predicted"/>
<dbReference type="Proteomes" id="UP000193648">
    <property type="component" value="Unassembled WGS sequence"/>
</dbReference>
<dbReference type="SUPFAM" id="SSF54695">
    <property type="entry name" value="POZ domain"/>
    <property type="match status" value="1"/>
</dbReference>
<organism evidence="3 4">
    <name type="scientific">Lobosporangium transversale</name>
    <dbReference type="NCBI Taxonomy" id="64571"/>
    <lineage>
        <taxon>Eukaryota</taxon>
        <taxon>Fungi</taxon>
        <taxon>Fungi incertae sedis</taxon>
        <taxon>Mucoromycota</taxon>
        <taxon>Mortierellomycotina</taxon>
        <taxon>Mortierellomycetes</taxon>
        <taxon>Mortierellales</taxon>
        <taxon>Mortierellaceae</taxon>
        <taxon>Lobosporangium</taxon>
    </lineage>
</organism>
<dbReference type="GeneID" id="33568582"/>
<dbReference type="InParanoid" id="A0A1Y2GGX5"/>
<dbReference type="AlphaFoldDB" id="A0A1Y2GGX5"/>
<gene>
    <name evidence="3" type="ORF">BCR41DRAFT_373104</name>
</gene>
<evidence type="ECO:0000313" key="3">
    <source>
        <dbReference type="EMBL" id="ORZ08808.1"/>
    </source>
</evidence>
<name>A0A1Y2GGX5_9FUNG</name>
<dbReference type="InterPro" id="IPR000210">
    <property type="entry name" value="BTB/POZ_dom"/>
</dbReference>
<feature type="compositionally biased region" description="Polar residues" evidence="1">
    <location>
        <begin position="1"/>
        <end position="12"/>
    </location>
</feature>
<dbReference type="EMBL" id="MCFF01000036">
    <property type="protein sequence ID" value="ORZ08808.1"/>
    <property type="molecule type" value="Genomic_DNA"/>
</dbReference>
<dbReference type="Gene3D" id="3.30.710.10">
    <property type="entry name" value="Potassium Channel Kv1.1, Chain A"/>
    <property type="match status" value="1"/>
</dbReference>
<feature type="domain" description="BTB" evidence="2">
    <location>
        <begin position="148"/>
        <end position="250"/>
    </location>
</feature>
<dbReference type="CDD" id="cd18186">
    <property type="entry name" value="BTB_POZ_ZBTB_KLHL-like"/>
    <property type="match status" value="1"/>
</dbReference>
<dbReference type="InterPro" id="IPR011333">
    <property type="entry name" value="SKP1/BTB/POZ_sf"/>
</dbReference>
<evidence type="ECO:0000313" key="4">
    <source>
        <dbReference type="Proteomes" id="UP000193648"/>
    </source>
</evidence>
<dbReference type="RefSeq" id="XP_021878591.1">
    <property type="nucleotide sequence ID" value="XM_022026739.1"/>
</dbReference>
<feature type="region of interest" description="Disordered" evidence="1">
    <location>
        <begin position="1"/>
        <end position="20"/>
    </location>
</feature>
<evidence type="ECO:0000259" key="2">
    <source>
        <dbReference type="PROSITE" id="PS50097"/>
    </source>
</evidence>
<reference evidence="3 4" key="1">
    <citation type="submission" date="2016-07" db="EMBL/GenBank/DDBJ databases">
        <title>Pervasive Adenine N6-methylation of Active Genes in Fungi.</title>
        <authorList>
            <consortium name="DOE Joint Genome Institute"/>
            <person name="Mondo S.J."/>
            <person name="Dannebaum R.O."/>
            <person name="Kuo R.C."/>
            <person name="Labutti K."/>
            <person name="Haridas S."/>
            <person name="Kuo A."/>
            <person name="Salamov A."/>
            <person name="Ahrendt S.R."/>
            <person name="Lipzen A."/>
            <person name="Sullivan W."/>
            <person name="Andreopoulos W.B."/>
            <person name="Clum A."/>
            <person name="Lindquist E."/>
            <person name="Daum C."/>
            <person name="Ramamoorthy G.K."/>
            <person name="Gryganskyi A."/>
            <person name="Culley D."/>
            <person name="Magnuson J.K."/>
            <person name="James T.Y."/>
            <person name="O'Malley M.A."/>
            <person name="Stajich J.E."/>
            <person name="Spatafora J.W."/>
            <person name="Visel A."/>
            <person name="Grigoriev I.V."/>
        </authorList>
    </citation>
    <scope>NUCLEOTIDE SEQUENCE [LARGE SCALE GENOMIC DNA]</scope>
    <source>
        <strain evidence="3 4">NRRL 3116</strain>
    </source>
</reference>
<comment type="caution">
    <text evidence="3">The sequence shown here is derived from an EMBL/GenBank/DDBJ whole genome shotgun (WGS) entry which is preliminary data.</text>
</comment>
<evidence type="ECO:0000256" key="1">
    <source>
        <dbReference type="SAM" id="MobiDB-lite"/>
    </source>
</evidence>
<keyword evidence="4" id="KW-1185">Reference proteome</keyword>
<accession>A0A1Y2GGX5</accession>
<dbReference type="PANTHER" id="PTHR24413">
    <property type="entry name" value="SPECKLE-TYPE POZ PROTEIN"/>
    <property type="match status" value="1"/>
</dbReference>
<dbReference type="OrthoDB" id="6359816at2759"/>
<dbReference type="PROSITE" id="PS50097">
    <property type="entry name" value="BTB"/>
    <property type="match status" value="1"/>
</dbReference>
<protein>
    <recommendedName>
        <fullName evidence="2">BTB domain-containing protein</fullName>
    </recommendedName>
</protein>